<proteinExistence type="predicted"/>
<keyword evidence="3" id="KW-1185">Reference proteome</keyword>
<organism evidence="2 3">
    <name type="scientific">Eumeta variegata</name>
    <name type="common">Bagworm moth</name>
    <name type="synonym">Eumeta japonica</name>
    <dbReference type="NCBI Taxonomy" id="151549"/>
    <lineage>
        <taxon>Eukaryota</taxon>
        <taxon>Metazoa</taxon>
        <taxon>Ecdysozoa</taxon>
        <taxon>Arthropoda</taxon>
        <taxon>Hexapoda</taxon>
        <taxon>Insecta</taxon>
        <taxon>Pterygota</taxon>
        <taxon>Neoptera</taxon>
        <taxon>Endopterygota</taxon>
        <taxon>Lepidoptera</taxon>
        <taxon>Glossata</taxon>
        <taxon>Ditrysia</taxon>
        <taxon>Tineoidea</taxon>
        <taxon>Psychidae</taxon>
        <taxon>Oiketicinae</taxon>
        <taxon>Eumeta</taxon>
    </lineage>
</organism>
<evidence type="ECO:0000313" key="3">
    <source>
        <dbReference type="Proteomes" id="UP000299102"/>
    </source>
</evidence>
<dbReference type="EMBL" id="BGZK01000340">
    <property type="protein sequence ID" value="GBP37881.1"/>
    <property type="molecule type" value="Genomic_DNA"/>
</dbReference>
<feature type="region of interest" description="Disordered" evidence="1">
    <location>
        <begin position="1"/>
        <end position="34"/>
    </location>
</feature>
<comment type="caution">
    <text evidence="2">The sequence shown here is derived from an EMBL/GenBank/DDBJ whole genome shotgun (WGS) entry which is preliminary data.</text>
</comment>
<sequence>MAAAAVGCALSDRKRRMRPAPPRGARAVRGGRRRGPTALIADSSNRVFAKSTPLAPTLLCYRPLNYFEHFCGQFADLSTRALLRTFKVLARGRPARALWRIKGTIEA</sequence>
<evidence type="ECO:0000256" key="1">
    <source>
        <dbReference type="SAM" id="MobiDB-lite"/>
    </source>
</evidence>
<protein>
    <submittedName>
        <fullName evidence="2">Uncharacterized protein</fullName>
    </submittedName>
</protein>
<dbReference type="Proteomes" id="UP000299102">
    <property type="component" value="Unassembled WGS sequence"/>
</dbReference>
<accession>A0A4C1VHC8</accession>
<gene>
    <name evidence="2" type="ORF">EVAR_21416_1</name>
</gene>
<dbReference type="AlphaFoldDB" id="A0A4C1VHC8"/>
<reference evidence="2 3" key="1">
    <citation type="journal article" date="2019" name="Commun. Biol.">
        <title>The bagworm genome reveals a unique fibroin gene that provides high tensile strength.</title>
        <authorList>
            <person name="Kono N."/>
            <person name="Nakamura H."/>
            <person name="Ohtoshi R."/>
            <person name="Tomita M."/>
            <person name="Numata K."/>
            <person name="Arakawa K."/>
        </authorList>
    </citation>
    <scope>NUCLEOTIDE SEQUENCE [LARGE SCALE GENOMIC DNA]</scope>
</reference>
<evidence type="ECO:0000313" key="2">
    <source>
        <dbReference type="EMBL" id="GBP37881.1"/>
    </source>
</evidence>
<name>A0A4C1VHC8_EUMVA</name>